<sequence>MKTTHSLKNDSGAVLVIVMLIIAVLALMGKTATTRSIVEMGIAGNYGLSKKAFYTAESGLEHIKAMLNKGFADNNRPKIASGQIPDWDFALNGSVEGVNAATGTDFDGAAEWIREQPQDEGQCLTGSYTVKVWNNPSDMGGNCDDTDRLLCLRSVATGPRGTRSTVEVILVGQAYGESITGYFAQAGGGAGKNNNSRDGAAITDFTER</sequence>
<dbReference type="AlphaFoldDB" id="A0A445MSD4"/>
<evidence type="ECO:0000259" key="3">
    <source>
        <dbReference type="Pfam" id="PF14341"/>
    </source>
</evidence>
<feature type="domain" description="Type 4 fimbrial biogenesis protein PilX N-terminal" evidence="3">
    <location>
        <begin position="11"/>
        <end position="61"/>
    </location>
</feature>
<feature type="region of interest" description="Disordered" evidence="1">
    <location>
        <begin position="187"/>
        <end position="208"/>
    </location>
</feature>
<reference evidence="4" key="1">
    <citation type="submission" date="2018-01" db="EMBL/GenBank/DDBJ databases">
        <authorList>
            <person name="Regsiter A."/>
            <person name="William W."/>
        </authorList>
    </citation>
    <scope>NUCLEOTIDE SEQUENCE</scope>
    <source>
        <strain evidence="4">TRIP AH-1</strain>
    </source>
</reference>
<name>A0A445MSD4_9BACT</name>
<organism evidence="4">
    <name type="scientific">uncultured Desulfobacterium sp</name>
    <dbReference type="NCBI Taxonomy" id="201089"/>
    <lineage>
        <taxon>Bacteria</taxon>
        <taxon>Pseudomonadati</taxon>
        <taxon>Thermodesulfobacteriota</taxon>
        <taxon>Desulfobacteria</taxon>
        <taxon>Desulfobacterales</taxon>
        <taxon>Desulfobacteriaceae</taxon>
        <taxon>Desulfobacterium</taxon>
        <taxon>environmental samples</taxon>
    </lineage>
</organism>
<keyword evidence="2" id="KW-0472">Membrane</keyword>
<accession>A0A445MSD4</accession>
<keyword evidence="2" id="KW-1133">Transmembrane helix</keyword>
<protein>
    <recommendedName>
        <fullName evidence="3">Type 4 fimbrial biogenesis protein PilX N-terminal domain-containing protein</fullName>
    </recommendedName>
</protein>
<dbReference type="Pfam" id="PF14341">
    <property type="entry name" value="PilX_N"/>
    <property type="match status" value="1"/>
</dbReference>
<dbReference type="EMBL" id="OJIN01000035">
    <property type="protein sequence ID" value="SPD72355.1"/>
    <property type="molecule type" value="Genomic_DNA"/>
</dbReference>
<keyword evidence="2" id="KW-0812">Transmembrane</keyword>
<evidence type="ECO:0000256" key="2">
    <source>
        <dbReference type="SAM" id="Phobius"/>
    </source>
</evidence>
<evidence type="ECO:0000256" key="1">
    <source>
        <dbReference type="SAM" id="MobiDB-lite"/>
    </source>
</evidence>
<feature type="transmembrane region" description="Helical" evidence="2">
    <location>
        <begin position="12"/>
        <end position="29"/>
    </location>
</feature>
<proteinExistence type="predicted"/>
<evidence type="ECO:0000313" key="4">
    <source>
        <dbReference type="EMBL" id="SPD72355.1"/>
    </source>
</evidence>
<dbReference type="InterPro" id="IPR025746">
    <property type="entry name" value="PilX_N_dom"/>
</dbReference>
<gene>
    <name evidence="4" type="ORF">PITCH_A130007</name>
</gene>